<dbReference type="PANTHER" id="PTHR46033">
    <property type="entry name" value="PROTEIN MAIN-LIKE 2"/>
    <property type="match status" value="1"/>
</dbReference>
<name>A0A7J9IVK4_9ROSI</name>
<dbReference type="InterPro" id="IPR019557">
    <property type="entry name" value="AminoTfrase-like_pln_mobile"/>
</dbReference>
<feature type="non-terminal residue" evidence="2">
    <location>
        <position position="1"/>
    </location>
</feature>
<dbReference type="EMBL" id="JABFAE010000004">
    <property type="protein sequence ID" value="MBA0826127.1"/>
    <property type="molecule type" value="Genomic_DNA"/>
</dbReference>
<evidence type="ECO:0000313" key="3">
    <source>
        <dbReference type="Proteomes" id="UP000593575"/>
    </source>
</evidence>
<dbReference type="GO" id="GO:0010073">
    <property type="term" value="P:meristem maintenance"/>
    <property type="evidence" value="ECO:0007669"/>
    <property type="project" value="InterPro"/>
</dbReference>
<dbReference type="InterPro" id="IPR044824">
    <property type="entry name" value="MAIN-like"/>
</dbReference>
<dbReference type="Pfam" id="PF10536">
    <property type="entry name" value="PMD"/>
    <property type="match status" value="1"/>
</dbReference>
<accession>A0A7J9IVK4</accession>
<comment type="caution">
    <text evidence="2">The sequence shown here is derived from an EMBL/GenBank/DDBJ whole genome shotgun (WGS) entry which is preliminary data.</text>
</comment>
<gene>
    <name evidence="2" type="ORF">Goarm_011011</name>
</gene>
<sequence length="142" mass="16107">ADDRVLEAFIHNLAKPPITKIRGYLQDVGIFHTSRMLGGCKFDPRLINTLVERWRPKTHTFHLPCSKCTITLEDVALQLSLSVDGLVITRETIVPSKEDICTKLLEKVPNKFDGGRISMNWLAKNFDKLPTDATEVIKEQYA</sequence>
<evidence type="ECO:0000313" key="2">
    <source>
        <dbReference type="EMBL" id="MBA0826127.1"/>
    </source>
</evidence>
<reference evidence="2 3" key="1">
    <citation type="journal article" date="2019" name="Genome Biol. Evol.">
        <title>Insights into the evolution of the New World diploid cottons (Gossypium, subgenus Houzingenia) based on genome sequencing.</title>
        <authorList>
            <person name="Grover C.E."/>
            <person name="Arick M.A. 2nd"/>
            <person name="Thrash A."/>
            <person name="Conover J.L."/>
            <person name="Sanders W.S."/>
            <person name="Peterson D.G."/>
            <person name="Frelichowski J.E."/>
            <person name="Scheffler J.A."/>
            <person name="Scheffler B.E."/>
            <person name="Wendel J.F."/>
        </authorList>
    </citation>
    <scope>NUCLEOTIDE SEQUENCE [LARGE SCALE GENOMIC DNA]</scope>
    <source>
        <strain evidence="2">6</strain>
        <tissue evidence="2">Leaf</tissue>
    </source>
</reference>
<keyword evidence="3" id="KW-1185">Reference proteome</keyword>
<evidence type="ECO:0000259" key="1">
    <source>
        <dbReference type="Pfam" id="PF10536"/>
    </source>
</evidence>
<protein>
    <recommendedName>
        <fullName evidence="1">Aminotransferase-like plant mobile domain-containing protein</fullName>
    </recommendedName>
</protein>
<proteinExistence type="predicted"/>
<dbReference type="PANTHER" id="PTHR46033:SF8">
    <property type="entry name" value="PROTEIN MAINTENANCE OF MERISTEMS-LIKE"/>
    <property type="match status" value="1"/>
</dbReference>
<dbReference type="Proteomes" id="UP000593575">
    <property type="component" value="Unassembled WGS sequence"/>
</dbReference>
<feature type="domain" description="Aminotransferase-like plant mobile" evidence="1">
    <location>
        <begin position="34"/>
        <end position="127"/>
    </location>
</feature>
<organism evidence="2 3">
    <name type="scientific">Gossypium armourianum</name>
    <dbReference type="NCBI Taxonomy" id="34283"/>
    <lineage>
        <taxon>Eukaryota</taxon>
        <taxon>Viridiplantae</taxon>
        <taxon>Streptophyta</taxon>
        <taxon>Embryophyta</taxon>
        <taxon>Tracheophyta</taxon>
        <taxon>Spermatophyta</taxon>
        <taxon>Magnoliopsida</taxon>
        <taxon>eudicotyledons</taxon>
        <taxon>Gunneridae</taxon>
        <taxon>Pentapetalae</taxon>
        <taxon>rosids</taxon>
        <taxon>malvids</taxon>
        <taxon>Malvales</taxon>
        <taxon>Malvaceae</taxon>
        <taxon>Malvoideae</taxon>
        <taxon>Gossypium</taxon>
    </lineage>
</organism>
<dbReference type="AlphaFoldDB" id="A0A7J9IVK4"/>